<evidence type="ECO:0000313" key="1">
    <source>
        <dbReference type="EMBL" id="SVC04685.1"/>
    </source>
</evidence>
<dbReference type="EMBL" id="UINC01070494">
    <property type="protein sequence ID" value="SVC04685.1"/>
    <property type="molecule type" value="Genomic_DNA"/>
</dbReference>
<protein>
    <submittedName>
        <fullName evidence="1">Uncharacterized protein</fullName>
    </submittedName>
</protein>
<name>A0A382IZC2_9ZZZZ</name>
<sequence length="49" mass="5705">VDIYNMLYNPVGFSQYPPDISWEATQRENSPLPPPLYPENVEFAQHLNL</sequence>
<reference evidence="1" key="1">
    <citation type="submission" date="2018-05" db="EMBL/GenBank/DDBJ databases">
        <authorList>
            <person name="Lanie J.A."/>
            <person name="Ng W.-L."/>
            <person name="Kazmierczak K.M."/>
            <person name="Andrzejewski T.M."/>
            <person name="Davidsen T.M."/>
            <person name="Wayne K.J."/>
            <person name="Tettelin H."/>
            <person name="Glass J.I."/>
            <person name="Rusch D."/>
            <person name="Podicherti R."/>
            <person name="Tsui H.-C.T."/>
            <person name="Winkler M.E."/>
        </authorList>
    </citation>
    <scope>NUCLEOTIDE SEQUENCE</scope>
</reference>
<proteinExistence type="predicted"/>
<accession>A0A382IZC2</accession>
<gene>
    <name evidence="1" type="ORF">METZ01_LOCUS257539</name>
</gene>
<organism evidence="1">
    <name type="scientific">marine metagenome</name>
    <dbReference type="NCBI Taxonomy" id="408172"/>
    <lineage>
        <taxon>unclassified sequences</taxon>
        <taxon>metagenomes</taxon>
        <taxon>ecological metagenomes</taxon>
    </lineage>
</organism>
<feature type="non-terminal residue" evidence="1">
    <location>
        <position position="1"/>
    </location>
</feature>
<dbReference type="AlphaFoldDB" id="A0A382IZC2"/>